<evidence type="ECO:0000259" key="1">
    <source>
        <dbReference type="PROSITE" id="PS50943"/>
    </source>
</evidence>
<dbReference type="InterPro" id="IPR010982">
    <property type="entry name" value="Lambda_DNA-bd_dom_sf"/>
</dbReference>
<dbReference type="InterPro" id="IPR001387">
    <property type="entry name" value="Cro/C1-type_HTH"/>
</dbReference>
<dbReference type="Gene3D" id="1.10.260.40">
    <property type="entry name" value="lambda repressor-like DNA-binding domains"/>
    <property type="match status" value="1"/>
</dbReference>
<dbReference type="Proteomes" id="UP001341136">
    <property type="component" value="Chromosome"/>
</dbReference>
<sequence>MKRRYDIIITESYYGMIEQGSRLPSLYVALAISDLFKAEPSALFGAPKRKREIHS</sequence>
<evidence type="ECO:0000313" key="3">
    <source>
        <dbReference type="Proteomes" id="UP001341136"/>
    </source>
</evidence>
<gene>
    <name evidence="2" type="ORF">V5G21_04200</name>
</gene>
<proteinExistence type="predicted"/>
<evidence type="ECO:0000313" key="2">
    <source>
        <dbReference type="EMBL" id="WWA31004.1"/>
    </source>
</evidence>
<name>A0ABZ2CV03_9BACI</name>
<keyword evidence="3" id="KW-1185">Reference proteome</keyword>
<feature type="domain" description="HTH cro/C1-type" evidence="1">
    <location>
        <begin position="9"/>
        <end position="43"/>
    </location>
</feature>
<dbReference type="RefSeq" id="WP_235360755.1">
    <property type="nucleotide sequence ID" value="NZ_CP144921.1"/>
</dbReference>
<dbReference type="PROSITE" id="PS50943">
    <property type="entry name" value="HTH_CROC1"/>
    <property type="match status" value="1"/>
</dbReference>
<protein>
    <recommendedName>
        <fullName evidence="1">HTH cro/C1-type domain-containing protein</fullName>
    </recommendedName>
</protein>
<dbReference type="SUPFAM" id="SSF47413">
    <property type="entry name" value="lambda repressor-like DNA-binding domains"/>
    <property type="match status" value="1"/>
</dbReference>
<organism evidence="2 3">
    <name type="scientific">Shouchella rhizosphaerae</name>
    <dbReference type="NCBI Taxonomy" id="866786"/>
    <lineage>
        <taxon>Bacteria</taxon>
        <taxon>Bacillati</taxon>
        <taxon>Bacillota</taxon>
        <taxon>Bacilli</taxon>
        <taxon>Bacillales</taxon>
        <taxon>Bacillaceae</taxon>
        <taxon>Shouchella</taxon>
    </lineage>
</organism>
<reference evidence="2 3" key="1">
    <citation type="submission" date="2024-01" db="EMBL/GenBank/DDBJ databases">
        <title>Culturomics analysis of mouse respiratory tract.</title>
        <authorList>
            <person name="Phillips A.M."/>
            <person name="Collette N.M."/>
            <person name="Mageeney C.M."/>
            <person name="Sinha A."/>
            <person name="Hern K.E."/>
            <person name="Arkin A.P."/>
            <person name="Williams K.P."/>
            <person name="Branda S."/>
        </authorList>
    </citation>
    <scope>NUCLEOTIDE SEQUENCE [LARGE SCALE GENOMIC DNA]</scope>
    <source>
        <strain evidence="2 3">CP20</strain>
    </source>
</reference>
<dbReference type="EMBL" id="CP144921">
    <property type="protein sequence ID" value="WWA31004.1"/>
    <property type="molecule type" value="Genomic_DNA"/>
</dbReference>
<accession>A0ABZ2CV03</accession>